<feature type="domain" description="DUF7844" evidence="2">
    <location>
        <begin position="147"/>
        <end position="232"/>
    </location>
</feature>
<dbReference type="EMBL" id="JAXGFP010000002">
    <property type="protein sequence ID" value="MEG3183170.1"/>
    <property type="molecule type" value="Genomic_DNA"/>
</dbReference>
<accession>A0ABU7YW42</accession>
<dbReference type="Gene3D" id="3.40.390.10">
    <property type="entry name" value="Collagenase (Catalytic Domain)"/>
    <property type="match status" value="1"/>
</dbReference>
<dbReference type="InterPro" id="IPR024079">
    <property type="entry name" value="MetalloPept_cat_dom_sf"/>
</dbReference>
<dbReference type="PROSITE" id="PS51257">
    <property type="entry name" value="PROKAR_LIPOPROTEIN"/>
    <property type="match status" value="1"/>
</dbReference>
<dbReference type="Pfam" id="PF13387">
    <property type="entry name" value="Lnb_N"/>
    <property type="match status" value="1"/>
</dbReference>
<dbReference type="Pfam" id="PF25226">
    <property type="entry name" value="DUF7844"/>
    <property type="match status" value="1"/>
</dbReference>
<keyword evidence="4" id="KW-1185">Reference proteome</keyword>
<dbReference type="Proteomes" id="UP001355056">
    <property type="component" value="Unassembled WGS sequence"/>
</dbReference>
<protein>
    <submittedName>
        <fullName evidence="3">DUF4105 domain-containing protein</fullName>
    </submittedName>
</protein>
<comment type="caution">
    <text evidence="3">The sequence shown here is derived from an EMBL/GenBank/DDBJ whole genome shotgun (WGS) entry which is preliminary data.</text>
</comment>
<dbReference type="InterPro" id="IPR025178">
    <property type="entry name" value="Lnb_N"/>
</dbReference>
<proteinExistence type="predicted"/>
<dbReference type="SUPFAM" id="SSF55486">
    <property type="entry name" value="Metalloproteases ('zincins'), catalytic domain"/>
    <property type="match status" value="1"/>
</dbReference>
<evidence type="ECO:0000313" key="3">
    <source>
        <dbReference type="EMBL" id="MEG3183170.1"/>
    </source>
</evidence>
<evidence type="ECO:0000313" key="4">
    <source>
        <dbReference type="Proteomes" id="UP001355056"/>
    </source>
</evidence>
<reference evidence="3 4" key="1">
    <citation type="journal article" date="2016" name="Int. J. Syst. Evol. Microbiol.">
        <title>Lysobacter erysipheiresistens sp. nov., an antagonist of powdery mildew, isolated from tobacco-cultivated soil.</title>
        <authorList>
            <person name="Xie B."/>
            <person name="Li T."/>
            <person name="Lin X."/>
            <person name="Wang C.J."/>
            <person name="Chen Y.J."/>
            <person name="Liu W.J."/>
            <person name="Zhao Z.W."/>
        </authorList>
    </citation>
    <scope>NUCLEOTIDE SEQUENCE [LARGE SCALE GENOMIC DNA]</scope>
    <source>
        <strain evidence="3 4">RS-LYSO-3</strain>
    </source>
</reference>
<name>A0ABU7YW42_9GAMM</name>
<evidence type="ECO:0000259" key="2">
    <source>
        <dbReference type="Pfam" id="PF25226"/>
    </source>
</evidence>
<gene>
    <name evidence="3" type="ORF">SNE34_03970</name>
</gene>
<evidence type="ECO:0000259" key="1">
    <source>
        <dbReference type="Pfam" id="PF13387"/>
    </source>
</evidence>
<sequence>MISARRRAWAGWLGLGALLLFGTGCASLRSPAPAPASASAGLQLRLDAEGLTPAQVDASQRLLDDAQARLPPRFKAELDRNIRVRWSEALPHASYGRARRDDLLLNKRLLPALADGSATTVRSEGAHRSQRPELLATVLHELGHFLDRRQRLSDDPRLLDLAGWQVKVKRRARLADNRFVDRSPDPYELTDPEEFVAVNLEYFLLDPAYACRRPALYRWFGTRLDALPPHDDCARGYPFLDPSDDPGAPVVGMLDPDRVYQVDYLLAEGNDRLMSRWGHGMLRLVVCAPGRPRGPDCRLDLQHHLVLSFRAFVDDVQLSSWRGLTGSYPSRLFVLPLSQVVEEYTKDQLRGLRSVPLRLRRDEVAGLLARAAKLHWSYDGRYYFLTNNCAVETFKLLHDGVPRLAGAGLDSITPTGLMEQLREQGIADTSVLDDRDEALRLGYRFDSLRERFQAMFEIARGELALPQASVEDWLEAPPGTRRRWLDDAGLRASAALLLLEQAAWRRQLLLAREDLKRRYLDRDGDDARFADADRRLQEVLRQSGFLSRPAELLEGQPGYGLPQAAELQWLASEGARRRAELDHLGEQLTAEVRELLAPDMRARLEGAQANVAMIGERLRTLNEADGGFRLP</sequence>
<feature type="domain" description="Lnb N-terminal periplasmic" evidence="1">
    <location>
        <begin position="254"/>
        <end position="420"/>
    </location>
</feature>
<dbReference type="InterPro" id="IPR057166">
    <property type="entry name" value="DUF7844"/>
</dbReference>
<organism evidence="3 4">
    <name type="scientific">Novilysobacter erysipheiresistens</name>
    <dbReference type="NCBI Taxonomy" id="1749332"/>
    <lineage>
        <taxon>Bacteria</taxon>
        <taxon>Pseudomonadati</taxon>
        <taxon>Pseudomonadota</taxon>
        <taxon>Gammaproteobacteria</taxon>
        <taxon>Lysobacterales</taxon>
        <taxon>Lysobacteraceae</taxon>
        <taxon>Novilysobacter</taxon>
    </lineage>
</organism>